<reference evidence="1 2" key="1">
    <citation type="submission" date="2021-09" db="EMBL/GenBank/DDBJ databases">
        <title>Genomic insights and catalytic innovation underlie evolution of tropane alkaloids biosynthesis.</title>
        <authorList>
            <person name="Wang Y.-J."/>
            <person name="Tian T."/>
            <person name="Huang J.-P."/>
            <person name="Huang S.-X."/>
        </authorList>
    </citation>
    <scope>NUCLEOTIDE SEQUENCE [LARGE SCALE GENOMIC DNA]</scope>
    <source>
        <strain evidence="1">KIB-2018</strain>
        <tissue evidence="1">Leaf</tissue>
    </source>
</reference>
<dbReference type="PANTHER" id="PTHR33600">
    <property type="entry name" value="PLASTID DIVISION PROTEIN PDV2"/>
    <property type="match status" value="1"/>
</dbReference>
<proteinExistence type="predicted"/>
<sequence length="217" mass="25392">MELTRELQDLIDRAWVLYGKLTDEIRKSNKLCRFSRHYNGIAGTQFDEKHRMLAIRDSLREVVEALMLLQRLKSWQEIDRHTALARFEESRCNLLRKVTQYQGRELQLVKELRTQFNGRKSIVYDSNLTDKVKNKAKEGQKKTSSFLISHIKTLLTPWKWRKAVRIAAKLIVLSATISHVRQQKFSSRSLLTRADAQTKDDVIRVPKTTLHVSYGRG</sequence>
<dbReference type="Proteomes" id="UP001159364">
    <property type="component" value="Linkage Group LG08"/>
</dbReference>
<keyword evidence="2" id="KW-1185">Reference proteome</keyword>
<dbReference type="EMBL" id="JAIWQS010000008">
    <property type="protein sequence ID" value="KAJ8900445.1"/>
    <property type="molecule type" value="Genomic_DNA"/>
</dbReference>
<dbReference type="PANTHER" id="PTHR33600:SF5">
    <property type="entry name" value="PLASTID DIVISION PROTEIN PDV1"/>
    <property type="match status" value="1"/>
</dbReference>
<gene>
    <name evidence="1" type="ORF">K2173_025222</name>
</gene>
<evidence type="ECO:0000313" key="2">
    <source>
        <dbReference type="Proteomes" id="UP001159364"/>
    </source>
</evidence>
<protein>
    <submittedName>
        <fullName evidence="1">Uncharacterized protein</fullName>
    </submittedName>
</protein>
<dbReference type="AlphaFoldDB" id="A0AAV8UD67"/>
<organism evidence="1 2">
    <name type="scientific">Erythroxylum novogranatense</name>
    <dbReference type="NCBI Taxonomy" id="1862640"/>
    <lineage>
        <taxon>Eukaryota</taxon>
        <taxon>Viridiplantae</taxon>
        <taxon>Streptophyta</taxon>
        <taxon>Embryophyta</taxon>
        <taxon>Tracheophyta</taxon>
        <taxon>Spermatophyta</taxon>
        <taxon>Magnoliopsida</taxon>
        <taxon>eudicotyledons</taxon>
        <taxon>Gunneridae</taxon>
        <taxon>Pentapetalae</taxon>
        <taxon>rosids</taxon>
        <taxon>fabids</taxon>
        <taxon>Malpighiales</taxon>
        <taxon>Erythroxylaceae</taxon>
        <taxon>Erythroxylum</taxon>
    </lineage>
</organism>
<dbReference type="InterPro" id="IPR038939">
    <property type="entry name" value="PDV1/PDV2"/>
</dbReference>
<comment type="caution">
    <text evidence="1">The sequence shown here is derived from an EMBL/GenBank/DDBJ whole genome shotgun (WGS) entry which is preliminary data.</text>
</comment>
<name>A0AAV8UD67_9ROSI</name>
<dbReference type="GO" id="GO:0010020">
    <property type="term" value="P:chloroplast fission"/>
    <property type="evidence" value="ECO:0007669"/>
    <property type="project" value="InterPro"/>
</dbReference>
<accession>A0AAV8UD67</accession>
<evidence type="ECO:0000313" key="1">
    <source>
        <dbReference type="EMBL" id="KAJ8900445.1"/>
    </source>
</evidence>